<feature type="region of interest" description="Disordered" evidence="1">
    <location>
        <begin position="21"/>
        <end position="60"/>
    </location>
</feature>
<dbReference type="PROSITE" id="PS51257">
    <property type="entry name" value="PROKAR_LIPOPROTEIN"/>
    <property type="match status" value="1"/>
</dbReference>
<dbReference type="InterPro" id="IPR051918">
    <property type="entry name" value="STPP_CPPED1"/>
</dbReference>
<name>A0A9E7M8U7_9EURY</name>
<dbReference type="Proteomes" id="UP001056425">
    <property type="component" value="Chromosome"/>
</dbReference>
<dbReference type="PANTHER" id="PTHR43143:SF1">
    <property type="entry name" value="SERINE_THREONINE-PROTEIN PHOSPHATASE CPPED1"/>
    <property type="match status" value="1"/>
</dbReference>
<dbReference type="EMBL" id="CP080572">
    <property type="protein sequence ID" value="USG99505.1"/>
    <property type="molecule type" value="Genomic_DNA"/>
</dbReference>
<dbReference type="Pfam" id="PF00149">
    <property type="entry name" value="Metallophos"/>
    <property type="match status" value="1"/>
</dbReference>
<organism evidence="3 4">
    <name type="scientific">Thermococcus argininiproducens</name>
    <dbReference type="NCBI Taxonomy" id="2866384"/>
    <lineage>
        <taxon>Archaea</taxon>
        <taxon>Methanobacteriati</taxon>
        <taxon>Methanobacteriota</taxon>
        <taxon>Thermococci</taxon>
        <taxon>Thermococcales</taxon>
        <taxon>Thermococcaceae</taxon>
        <taxon>Thermococcus</taxon>
    </lineage>
</organism>
<protein>
    <submittedName>
        <fullName evidence="3">Metallophosphoesterase</fullName>
    </submittedName>
</protein>
<feature type="domain" description="Calcineurin-like phosphoesterase" evidence="2">
    <location>
        <begin position="348"/>
        <end position="525"/>
    </location>
</feature>
<dbReference type="PANTHER" id="PTHR43143">
    <property type="entry name" value="METALLOPHOSPHOESTERASE, CALCINEURIN SUPERFAMILY"/>
    <property type="match status" value="1"/>
</dbReference>
<dbReference type="GO" id="GO:0016787">
    <property type="term" value="F:hydrolase activity"/>
    <property type="evidence" value="ECO:0007669"/>
    <property type="project" value="InterPro"/>
</dbReference>
<accession>A0A9E7M8U7</accession>
<dbReference type="GeneID" id="72778340"/>
<keyword evidence="4" id="KW-1185">Reference proteome</keyword>
<dbReference type="SUPFAM" id="SSF56300">
    <property type="entry name" value="Metallo-dependent phosphatases"/>
    <property type="match status" value="1"/>
</dbReference>
<gene>
    <name evidence="3" type="ORF">K1720_08290</name>
</gene>
<reference evidence="3 4" key="1">
    <citation type="submission" date="2021-08" db="EMBL/GenBank/DDBJ databases">
        <title>Thermococcus onnuriiensis IOH2.</title>
        <authorList>
            <person name="Park Y.-J."/>
        </authorList>
    </citation>
    <scope>NUCLEOTIDE SEQUENCE [LARGE SCALE GENOMIC DNA]</scope>
    <source>
        <strain evidence="3 4">IOH2</strain>
    </source>
</reference>
<evidence type="ECO:0000256" key="1">
    <source>
        <dbReference type="SAM" id="MobiDB-lite"/>
    </source>
</evidence>
<sequence>MKKVWALILIGVIIFASGCTQSPTTTQTTPSETTSSESQTTSSPVKTTTHTTTTTTTETQTTVTTTTTTATVSEKSGIDFSSYKTGEILQNWASLFSRKIIYVSEGYEELAKHYFPNAEIKSKNEFASGIAILSPSDARELLRGKPILTTPRDYFGYVLYKVGTKFVGGEMGTIIAYKEDGKDRLIFTGNDVSGIGAALALAKELSEGRKLNPSYVLRRGEFEGIIVKVIGDNDWDGIKDDDEYWIVKEIFVKEPFVYTWRIINGENVTVSGGFIRLVNGSTVYIRALGFNVSVKVIGTNHAQITYIIENINPALVEFSENAETGETWIKLTTNEDFSLIPKNVNNFTFLAFGDHRPGSGTKQPEVFFKIRDLMNQEEGVFIIDSGDLVYSGKVEEWAELLKVWNFNKPVFVAPGNHEYQGEGINIYHKFFGPTDYSFVLGNYYFIFANNVERNYQLTSAQWNWLEKELEKAKSLGKRPVIVMHAPPIDPRPEGSHTMNPTHAKKLLELMKVYNAFGVFGHIHIYWYGEKDDVELIITGGGGAPVYAKPEEGGFYHYVKITAGDILTVEPVKVG</sequence>
<evidence type="ECO:0000259" key="2">
    <source>
        <dbReference type="Pfam" id="PF00149"/>
    </source>
</evidence>
<dbReference type="InterPro" id="IPR004843">
    <property type="entry name" value="Calcineurin-like_PHP"/>
</dbReference>
<dbReference type="Gene3D" id="3.60.21.10">
    <property type="match status" value="1"/>
</dbReference>
<evidence type="ECO:0000313" key="4">
    <source>
        <dbReference type="Proteomes" id="UP001056425"/>
    </source>
</evidence>
<dbReference type="AlphaFoldDB" id="A0A9E7M8U7"/>
<evidence type="ECO:0000313" key="3">
    <source>
        <dbReference type="EMBL" id="USG99505.1"/>
    </source>
</evidence>
<dbReference type="RefSeq" id="WP_251948420.1">
    <property type="nucleotide sequence ID" value="NZ_CP080572.1"/>
</dbReference>
<proteinExistence type="predicted"/>
<dbReference type="InterPro" id="IPR029052">
    <property type="entry name" value="Metallo-depent_PP-like"/>
</dbReference>
<dbReference type="KEGG" id="thei:K1720_08290"/>